<keyword evidence="7" id="KW-1185">Reference proteome</keyword>
<feature type="domain" description="Glycosyl transferase family 1" evidence="4">
    <location>
        <begin position="854"/>
        <end position="979"/>
    </location>
</feature>
<dbReference type="Gene3D" id="3.40.50.2000">
    <property type="entry name" value="Glycogen Phosphorylase B"/>
    <property type="match status" value="2"/>
</dbReference>
<feature type="domain" description="Glycosyltransferase 2-like" evidence="5">
    <location>
        <begin position="372"/>
        <end position="540"/>
    </location>
</feature>
<evidence type="ECO:0000256" key="1">
    <source>
        <dbReference type="ARBA" id="ARBA00006739"/>
    </source>
</evidence>
<evidence type="ECO:0000313" key="7">
    <source>
        <dbReference type="Proteomes" id="UP000056109"/>
    </source>
</evidence>
<dbReference type="GO" id="GO:0016757">
    <property type="term" value="F:glycosyltransferase activity"/>
    <property type="evidence" value="ECO:0007669"/>
    <property type="project" value="UniProtKB-KW"/>
</dbReference>
<dbReference type="AlphaFoldDB" id="A0A0U5EU74"/>
<name>A0A0U5EU74_9PROT</name>
<dbReference type="EMBL" id="LN606600">
    <property type="protein sequence ID" value="CEF41388.1"/>
    <property type="molecule type" value="Genomic_DNA"/>
</dbReference>
<keyword evidence="3 6" id="KW-0808">Transferase</keyword>
<reference evidence="7" key="1">
    <citation type="submission" date="2014-09" db="EMBL/GenBank/DDBJ databases">
        <authorList>
            <person name="Illeghems K.G."/>
        </authorList>
    </citation>
    <scope>NUCLEOTIDE SEQUENCE [LARGE SCALE GENOMIC DNA]</scope>
    <source>
        <strain evidence="7">108B</strain>
    </source>
</reference>
<dbReference type="SUPFAM" id="SSF53756">
    <property type="entry name" value="UDP-Glycosyltransferase/glycogen phosphorylase"/>
    <property type="match status" value="1"/>
</dbReference>
<dbReference type="PANTHER" id="PTHR43179:SF12">
    <property type="entry name" value="GALACTOFURANOSYLTRANSFERASE GLFT2"/>
    <property type="match status" value="1"/>
</dbReference>
<keyword evidence="2" id="KW-0328">Glycosyltransferase</keyword>
<proteinExistence type="inferred from homology"/>
<dbReference type="InterPro" id="IPR029044">
    <property type="entry name" value="Nucleotide-diphossugar_trans"/>
</dbReference>
<dbReference type="InterPro" id="IPR001296">
    <property type="entry name" value="Glyco_trans_1"/>
</dbReference>
<gene>
    <name evidence="6" type="ORF">ASN_2081</name>
</gene>
<dbReference type="PANTHER" id="PTHR43179">
    <property type="entry name" value="RHAMNOSYLTRANSFERASE WBBL"/>
    <property type="match status" value="1"/>
</dbReference>
<dbReference type="EC" id="2.-.-.-" evidence="6"/>
<sequence>MLMNESMQILPQFVLRVLRSVLYPLKSDFPLLRELSFESEKDTDSFRAILYHCEYLQRSHPSDGRITMVIGCTRLLLNIPTTSEALELLNTRAPSRVCATLLLCVRAHFQNWSLAKDELAGYLSQYVALPHPVFNSLAKTITCHNQYEGWASLSLTGKLVLTDYTSLSTKNVSLIIDKETFSLASLVYVREGPEIRITLPENWKTARSITLESPDRKYIGTVFNIDNFLKIDGFVEATETYLKGWAHYRSEPERPVKLHITAQSPQKHTSDRSALYRPIKITTCPTKLFDIRNLSGEACLPPFSYPLNNISFSEKSLSVTTETGVQLYGSPLHYNILAEQAVLYAHASREAFPALYKKRAHSSQSGIRKVVVIIPVYNGFEATRLCLQQVLRHNPDNARVIVINDASPNEDIVHFLNSLPENEYFSILHNDRNLGFPASVNKGMRQREAGEDVILLNSDTIVSENWIYQLQKAVYLKENIGTATPLSNNATIFSYPDKDGKNPFPTIEECEELNRIMMQSWQGELPEVPTAHGFCMYIKSECLESVGLFREDIFAQGYGEENDFSRRATALGWRHVACLGTYVGHAESQSFSHVKTDLMGRNLGIMNDVHKGYGQIVRNWQLNDPLLFYRRRLDLARFRKHYGLQKSVFLIAHDREGGILRHIGHRSIDYVKYGYVSFTLKPDRLENGKKIWRLDSVLQQHFPNLIIPQSLSAFRHLAEHLNCQKIEIHSYIGNGLENILHLSQIGLPYDVYIHDYSWFCPQITLTQDSGTYCGEPSETACQSCLRERGSKTGEYSAIPVLRQKSAAILEHAEQVIAPSQDTAQRLRRYFSAPINVIPWEIVPDLREITFPALPASRKRIIGILGAISTEKGFYQILALARFIAQNAFPIEFVLIGYSCNDNALLETGVVKITGKYKEFEIKYFIEKFRIDWFFLPSIWPETWSYVLTQLWMVEKPVIVYDIGAPAERIRQAGGGLIVPLHMPHSRLVWILHDPVKFQQVRPDNHSSR</sequence>
<accession>A0A0U5EU74</accession>
<evidence type="ECO:0000256" key="2">
    <source>
        <dbReference type="ARBA" id="ARBA00022676"/>
    </source>
</evidence>
<dbReference type="Pfam" id="PF00534">
    <property type="entry name" value="Glycos_transf_1"/>
    <property type="match status" value="1"/>
</dbReference>
<comment type="similarity">
    <text evidence="1">Belongs to the glycosyltransferase 2 family.</text>
</comment>
<evidence type="ECO:0000313" key="6">
    <source>
        <dbReference type="EMBL" id="CEF41388.1"/>
    </source>
</evidence>
<dbReference type="Pfam" id="PF00535">
    <property type="entry name" value="Glycos_transf_2"/>
    <property type="match status" value="1"/>
</dbReference>
<protein>
    <submittedName>
        <fullName evidence="6">Glycosyl transferase family protein</fullName>
        <ecNumber evidence="6">2.-.-.-</ecNumber>
    </submittedName>
</protein>
<dbReference type="InterPro" id="IPR001173">
    <property type="entry name" value="Glyco_trans_2-like"/>
</dbReference>
<dbReference type="SUPFAM" id="SSF53448">
    <property type="entry name" value="Nucleotide-diphospho-sugar transferases"/>
    <property type="match status" value="1"/>
</dbReference>
<dbReference type="KEGG" id="asz:ASN_2081"/>
<dbReference type="Gene3D" id="3.90.550.10">
    <property type="entry name" value="Spore Coat Polysaccharide Biosynthesis Protein SpsA, Chain A"/>
    <property type="match status" value="1"/>
</dbReference>
<organism evidence="6 7">
    <name type="scientific">Acetobacter senegalensis</name>
    <dbReference type="NCBI Taxonomy" id="446692"/>
    <lineage>
        <taxon>Bacteria</taxon>
        <taxon>Pseudomonadati</taxon>
        <taxon>Pseudomonadota</taxon>
        <taxon>Alphaproteobacteria</taxon>
        <taxon>Acetobacterales</taxon>
        <taxon>Acetobacteraceae</taxon>
        <taxon>Acetobacter</taxon>
    </lineage>
</organism>
<evidence type="ECO:0000259" key="5">
    <source>
        <dbReference type="Pfam" id="PF00535"/>
    </source>
</evidence>
<evidence type="ECO:0000259" key="4">
    <source>
        <dbReference type="Pfam" id="PF00534"/>
    </source>
</evidence>
<dbReference type="PATRIC" id="fig|446692.3.peg.2150"/>
<evidence type="ECO:0000256" key="3">
    <source>
        <dbReference type="ARBA" id="ARBA00022679"/>
    </source>
</evidence>
<dbReference type="Proteomes" id="UP000056109">
    <property type="component" value="Chromosome I"/>
</dbReference>